<comment type="caution">
    <text evidence="1">The sequence shown here is derived from an EMBL/GenBank/DDBJ whole genome shotgun (WGS) entry which is preliminary data.</text>
</comment>
<proteinExistence type="predicted"/>
<dbReference type="EMBL" id="MU167237">
    <property type="protein sequence ID" value="KAG0148441.1"/>
    <property type="molecule type" value="Genomic_DNA"/>
</dbReference>
<keyword evidence="2" id="KW-1185">Reference proteome</keyword>
<organism evidence="1 2">
    <name type="scientific">Cronartium quercuum f. sp. fusiforme G11</name>
    <dbReference type="NCBI Taxonomy" id="708437"/>
    <lineage>
        <taxon>Eukaryota</taxon>
        <taxon>Fungi</taxon>
        <taxon>Dikarya</taxon>
        <taxon>Basidiomycota</taxon>
        <taxon>Pucciniomycotina</taxon>
        <taxon>Pucciniomycetes</taxon>
        <taxon>Pucciniales</taxon>
        <taxon>Coleosporiaceae</taxon>
        <taxon>Cronartium</taxon>
    </lineage>
</organism>
<name>A0A9P6NRV2_9BASI</name>
<sequence>PPDLTYHNISAFSAHNACVLFCKCKDRSRAGSFINMGIGPTAWLEVYLSQCAIENIPIIVTLLPSLWRKIKSIPSPPTSPVLGFFQSGGLRIFQ</sequence>
<feature type="non-terminal residue" evidence="1">
    <location>
        <position position="1"/>
    </location>
</feature>
<dbReference type="Proteomes" id="UP000886653">
    <property type="component" value="Unassembled WGS sequence"/>
</dbReference>
<evidence type="ECO:0000313" key="2">
    <source>
        <dbReference type="Proteomes" id="UP000886653"/>
    </source>
</evidence>
<gene>
    <name evidence="1" type="ORF">CROQUDRAFT_654956</name>
</gene>
<protein>
    <submittedName>
        <fullName evidence="1">Uncharacterized protein</fullName>
    </submittedName>
</protein>
<accession>A0A9P6NRV2</accession>
<evidence type="ECO:0000313" key="1">
    <source>
        <dbReference type="EMBL" id="KAG0148441.1"/>
    </source>
</evidence>
<dbReference type="AlphaFoldDB" id="A0A9P6NRV2"/>
<reference evidence="1" key="1">
    <citation type="submission" date="2013-11" db="EMBL/GenBank/DDBJ databases">
        <title>Genome sequence of the fusiform rust pathogen reveals effectors for host alternation and coevolution with pine.</title>
        <authorList>
            <consortium name="DOE Joint Genome Institute"/>
            <person name="Smith K."/>
            <person name="Pendleton A."/>
            <person name="Kubisiak T."/>
            <person name="Anderson C."/>
            <person name="Salamov A."/>
            <person name="Aerts A."/>
            <person name="Riley R."/>
            <person name="Clum A."/>
            <person name="Lindquist E."/>
            <person name="Ence D."/>
            <person name="Campbell M."/>
            <person name="Kronenberg Z."/>
            <person name="Feau N."/>
            <person name="Dhillon B."/>
            <person name="Hamelin R."/>
            <person name="Burleigh J."/>
            <person name="Smith J."/>
            <person name="Yandell M."/>
            <person name="Nelson C."/>
            <person name="Grigoriev I."/>
            <person name="Davis J."/>
        </authorList>
    </citation>
    <scope>NUCLEOTIDE SEQUENCE</scope>
    <source>
        <strain evidence="1">G11</strain>
    </source>
</reference>